<organism evidence="2 3">
    <name type="scientific">Ornithinibacillus xuwenensis</name>
    <dbReference type="NCBI Taxonomy" id="3144668"/>
    <lineage>
        <taxon>Bacteria</taxon>
        <taxon>Bacillati</taxon>
        <taxon>Bacillota</taxon>
        <taxon>Bacilli</taxon>
        <taxon>Bacillales</taxon>
        <taxon>Bacillaceae</taxon>
        <taxon>Ornithinibacillus</taxon>
    </lineage>
</organism>
<dbReference type="Proteomes" id="UP001444625">
    <property type="component" value="Unassembled WGS sequence"/>
</dbReference>
<name>A0ABU9XGJ6_9BACI</name>
<keyword evidence="1" id="KW-0472">Membrane</keyword>
<dbReference type="EMBL" id="JBDIML010000002">
    <property type="protein sequence ID" value="MEN2766831.1"/>
    <property type="molecule type" value="Genomic_DNA"/>
</dbReference>
<dbReference type="RefSeq" id="WP_345824300.1">
    <property type="nucleotide sequence ID" value="NZ_JBDIML010000002.1"/>
</dbReference>
<evidence type="ECO:0008006" key="4">
    <source>
        <dbReference type="Google" id="ProtNLM"/>
    </source>
</evidence>
<keyword evidence="1" id="KW-0812">Transmembrane</keyword>
<feature type="transmembrane region" description="Helical" evidence="1">
    <location>
        <begin position="38"/>
        <end position="56"/>
    </location>
</feature>
<feature type="transmembrane region" description="Helical" evidence="1">
    <location>
        <begin position="89"/>
        <end position="108"/>
    </location>
</feature>
<keyword evidence="3" id="KW-1185">Reference proteome</keyword>
<accession>A0ABU9XGJ6</accession>
<comment type="caution">
    <text evidence="2">The sequence shown here is derived from an EMBL/GenBank/DDBJ whole genome shotgun (WGS) entry which is preliminary data.</text>
</comment>
<reference evidence="2 3" key="1">
    <citation type="submission" date="2024-05" db="EMBL/GenBank/DDBJ databases">
        <authorList>
            <person name="Haq I."/>
            <person name="Ullah Z."/>
            <person name="Ahmad R."/>
            <person name="Li M."/>
            <person name="Tong Y."/>
        </authorList>
    </citation>
    <scope>NUCLEOTIDE SEQUENCE [LARGE SCALE GENOMIC DNA]</scope>
    <source>
        <strain evidence="2 3">16A2E</strain>
    </source>
</reference>
<evidence type="ECO:0000313" key="3">
    <source>
        <dbReference type="Proteomes" id="UP001444625"/>
    </source>
</evidence>
<evidence type="ECO:0000256" key="1">
    <source>
        <dbReference type="SAM" id="Phobius"/>
    </source>
</evidence>
<gene>
    <name evidence="2" type="ORF">ABC228_06515</name>
</gene>
<keyword evidence="1" id="KW-1133">Transmembrane helix</keyword>
<sequence>MLYLILICLYCIISLIGSVVYQSQHSNQLTFTQKLSLSYFTMIHILFLMLTVLDVIHVYSSNIAYLSIMIFVLLARMINGRIVFYKNNWHHYVILGGIFALLFTFYVFDI</sequence>
<protein>
    <recommendedName>
        <fullName evidence="4">DUF4181 domain-containing protein</fullName>
    </recommendedName>
</protein>
<proteinExistence type="predicted"/>
<evidence type="ECO:0000313" key="2">
    <source>
        <dbReference type="EMBL" id="MEN2766831.1"/>
    </source>
</evidence>
<feature type="transmembrane region" description="Helical" evidence="1">
    <location>
        <begin position="63"/>
        <end position="83"/>
    </location>
</feature>